<evidence type="ECO:0000313" key="3">
    <source>
        <dbReference type="EMBL" id="MBB6430839.1"/>
    </source>
</evidence>
<name>A0A7X0HAJ8_9BACT</name>
<evidence type="ECO:0000256" key="1">
    <source>
        <dbReference type="SAM" id="MobiDB-lite"/>
    </source>
</evidence>
<dbReference type="AlphaFoldDB" id="A0A7X0HAJ8"/>
<feature type="chain" id="PRO_5031547368" description="Secreted protein" evidence="2">
    <location>
        <begin position="25"/>
        <end position="371"/>
    </location>
</feature>
<evidence type="ECO:0000256" key="2">
    <source>
        <dbReference type="SAM" id="SignalP"/>
    </source>
</evidence>
<keyword evidence="2" id="KW-0732">Signal</keyword>
<comment type="caution">
    <text evidence="3">The sequence shown here is derived from an EMBL/GenBank/DDBJ whole genome shotgun (WGS) entry which is preliminary data.</text>
</comment>
<keyword evidence="4" id="KW-1185">Reference proteome</keyword>
<dbReference type="EMBL" id="JACHGY010000001">
    <property type="protein sequence ID" value="MBB6430839.1"/>
    <property type="molecule type" value="Genomic_DNA"/>
</dbReference>
<reference evidence="3 4" key="1">
    <citation type="submission" date="2020-08" db="EMBL/GenBank/DDBJ databases">
        <title>Genomic Encyclopedia of Type Strains, Phase IV (KMG-IV): sequencing the most valuable type-strain genomes for metagenomic binning, comparative biology and taxonomic classification.</title>
        <authorList>
            <person name="Goeker M."/>
        </authorList>
    </citation>
    <scope>NUCLEOTIDE SEQUENCE [LARGE SCALE GENOMIC DNA]</scope>
    <source>
        <strain evidence="3 4">DSM 103725</strain>
    </source>
</reference>
<evidence type="ECO:0008006" key="5">
    <source>
        <dbReference type="Google" id="ProtNLM"/>
    </source>
</evidence>
<organism evidence="3 4">
    <name type="scientific">Algisphaera agarilytica</name>
    <dbReference type="NCBI Taxonomy" id="1385975"/>
    <lineage>
        <taxon>Bacteria</taxon>
        <taxon>Pseudomonadati</taxon>
        <taxon>Planctomycetota</taxon>
        <taxon>Phycisphaerae</taxon>
        <taxon>Phycisphaerales</taxon>
        <taxon>Phycisphaeraceae</taxon>
        <taxon>Algisphaera</taxon>
    </lineage>
</organism>
<accession>A0A7X0HAJ8</accession>
<dbReference type="Proteomes" id="UP000541810">
    <property type="component" value="Unassembled WGS sequence"/>
</dbReference>
<feature type="region of interest" description="Disordered" evidence="1">
    <location>
        <begin position="175"/>
        <end position="222"/>
    </location>
</feature>
<protein>
    <recommendedName>
        <fullName evidence="5">Secreted protein</fullName>
    </recommendedName>
</protein>
<evidence type="ECO:0000313" key="4">
    <source>
        <dbReference type="Proteomes" id="UP000541810"/>
    </source>
</evidence>
<gene>
    <name evidence="3" type="ORF">HNQ40_002645</name>
</gene>
<proteinExistence type="predicted"/>
<sequence>MPKHPACYCLSLTLSLLASGSAVAQNASSPRELIDNLIAEREAAPSEAPTSSPAIETIPNRVGVPASAVDLDASVIGVLPGAPLPKLRREGEFIIERPGELLSVEDGTFWVFAFDPVSGQPDLRPMIVQKCQRLASMQDTIEQRRGDDLGFSLTGQVHTYRGVNYLLPTGIAGTRKLPPGTRVENEEADAKPAAPIETELDVTSPEATFESAGGDGGAPDPIELMESLLDERGEAPTRPDTSPVASPVDIELDEVLQGIKPKTKGEEKLLREGVYLVNRSGRLIRGLGGSFGGEASNVMFAFEADGNDPESAEAPMLIMPCKLLELMEDQVVELGDEVVFVVSGRVYTYRGANYLMPSTMRLEYDLGNLNP</sequence>
<feature type="signal peptide" evidence="2">
    <location>
        <begin position="1"/>
        <end position="24"/>
    </location>
</feature>
<dbReference type="RefSeq" id="WP_184678333.1">
    <property type="nucleotide sequence ID" value="NZ_JACHGY010000001.1"/>
</dbReference>